<reference evidence="3 4" key="1">
    <citation type="submission" date="2018-05" db="EMBL/GenBank/DDBJ databases">
        <title>Coraliomargarita sinensis sp. nov., isolated from a marine solar saltern.</title>
        <authorList>
            <person name="Zhou L.Y."/>
        </authorList>
    </citation>
    <scope>NUCLEOTIDE SEQUENCE [LARGE SCALE GENOMIC DNA]</scope>
    <source>
        <strain evidence="3 4">WN38</strain>
    </source>
</reference>
<evidence type="ECO:0000313" key="4">
    <source>
        <dbReference type="Proteomes" id="UP000247099"/>
    </source>
</evidence>
<evidence type="ECO:0008006" key="5">
    <source>
        <dbReference type="Google" id="ProtNLM"/>
    </source>
</evidence>
<sequence length="349" mass="40033">MAASHGDTNFDLISNIQTLMKFPRFRLFTLFTALAFPGAIQAADSESKVELVRVAYEARQIEGWTVHVDATLLRGKHQDTGDLALRILGQRLHEIALKLPEEPVAQLRKTPIFLDRNHPLGNNHYHPDKDWLVERGYDPALARAVQITRAETLIREAKRHDSVSVMLHELAHAYHDQFLGFDHPDILAAYKEFCDSRKFDRVALFNGRQTPHYGLTDHKEYFAEMTETFFVGNNYYPFNHYQLYHEHRQSYELIARIWGAELNPPQTDEFYQPSILDLRIMANLKSQRGEFEEALKMVEQAQARSSDAEGRLASLSELIKERRAEAESAQKPVTQHSCCGHKPAASVKP</sequence>
<evidence type="ECO:0000256" key="2">
    <source>
        <dbReference type="SAM" id="MobiDB-lite"/>
    </source>
</evidence>
<keyword evidence="4" id="KW-1185">Reference proteome</keyword>
<organism evidence="3 4">
    <name type="scientific">Coraliomargarita sinensis</name>
    <dbReference type="NCBI Taxonomy" id="2174842"/>
    <lineage>
        <taxon>Bacteria</taxon>
        <taxon>Pseudomonadati</taxon>
        <taxon>Verrucomicrobiota</taxon>
        <taxon>Opitutia</taxon>
        <taxon>Puniceicoccales</taxon>
        <taxon>Coraliomargaritaceae</taxon>
        <taxon>Coraliomargarita</taxon>
    </lineage>
</organism>
<dbReference type="GO" id="GO:0008237">
    <property type="term" value="F:metallopeptidase activity"/>
    <property type="evidence" value="ECO:0007669"/>
    <property type="project" value="InterPro"/>
</dbReference>
<dbReference type="EMBL" id="QHJQ01000002">
    <property type="protein sequence ID" value="PXA04984.1"/>
    <property type="molecule type" value="Genomic_DNA"/>
</dbReference>
<dbReference type="AlphaFoldDB" id="A0A317ZH50"/>
<comment type="caution">
    <text evidence="3">The sequence shown here is derived from an EMBL/GenBank/DDBJ whole genome shotgun (WGS) entry which is preliminary data.</text>
</comment>
<dbReference type="SUPFAM" id="SSF55486">
    <property type="entry name" value="Metalloproteases ('zincins'), catalytic domain"/>
    <property type="match status" value="1"/>
</dbReference>
<keyword evidence="1" id="KW-0175">Coiled coil</keyword>
<gene>
    <name evidence="3" type="ORF">DDZ13_03190</name>
</gene>
<proteinExistence type="predicted"/>
<evidence type="ECO:0000313" key="3">
    <source>
        <dbReference type="EMBL" id="PXA04984.1"/>
    </source>
</evidence>
<dbReference type="Proteomes" id="UP000247099">
    <property type="component" value="Unassembled WGS sequence"/>
</dbReference>
<protein>
    <recommendedName>
        <fullName evidence="5">Metallopeptidase</fullName>
    </recommendedName>
</protein>
<evidence type="ECO:0000256" key="1">
    <source>
        <dbReference type="SAM" id="Coils"/>
    </source>
</evidence>
<dbReference type="InParanoid" id="A0A317ZH50"/>
<dbReference type="InterPro" id="IPR024079">
    <property type="entry name" value="MetalloPept_cat_dom_sf"/>
</dbReference>
<name>A0A317ZH50_9BACT</name>
<accession>A0A317ZH50</accession>
<feature type="region of interest" description="Disordered" evidence="2">
    <location>
        <begin position="323"/>
        <end position="349"/>
    </location>
</feature>
<dbReference type="Gene3D" id="3.40.390.10">
    <property type="entry name" value="Collagenase (Catalytic Domain)"/>
    <property type="match status" value="1"/>
</dbReference>
<feature type="coiled-coil region" evidence="1">
    <location>
        <begin position="281"/>
        <end position="318"/>
    </location>
</feature>